<organism evidence="1 2">
    <name type="scientific">Aegilops tauschii subsp. strangulata</name>
    <name type="common">Goatgrass</name>
    <dbReference type="NCBI Taxonomy" id="200361"/>
    <lineage>
        <taxon>Eukaryota</taxon>
        <taxon>Viridiplantae</taxon>
        <taxon>Streptophyta</taxon>
        <taxon>Embryophyta</taxon>
        <taxon>Tracheophyta</taxon>
        <taxon>Spermatophyta</taxon>
        <taxon>Magnoliopsida</taxon>
        <taxon>Liliopsida</taxon>
        <taxon>Poales</taxon>
        <taxon>Poaceae</taxon>
        <taxon>BOP clade</taxon>
        <taxon>Pooideae</taxon>
        <taxon>Triticodae</taxon>
        <taxon>Triticeae</taxon>
        <taxon>Triticinae</taxon>
        <taxon>Aegilops</taxon>
    </lineage>
</organism>
<protein>
    <submittedName>
        <fullName evidence="1">Uncharacterized protein</fullName>
    </submittedName>
</protein>
<reference evidence="1" key="5">
    <citation type="journal article" date="2021" name="G3 (Bethesda)">
        <title>Aegilops tauschii genome assembly Aet v5.0 features greater sequence contiguity and improved annotation.</title>
        <authorList>
            <person name="Wang L."/>
            <person name="Zhu T."/>
            <person name="Rodriguez J.C."/>
            <person name="Deal K.R."/>
            <person name="Dubcovsky J."/>
            <person name="McGuire P.E."/>
            <person name="Lux T."/>
            <person name="Spannagl M."/>
            <person name="Mayer K.F.X."/>
            <person name="Baldrich P."/>
            <person name="Meyers B.C."/>
            <person name="Huo N."/>
            <person name="Gu Y.Q."/>
            <person name="Zhou H."/>
            <person name="Devos K.M."/>
            <person name="Bennetzen J.L."/>
            <person name="Unver T."/>
            <person name="Budak H."/>
            <person name="Gulick P.J."/>
            <person name="Galiba G."/>
            <person name="Kalapos B."/>
            <person name="Nelson D.R."/>
            <person name="Li P."/>
            <person name="You F.M."/>
            <person name="Luo M.C."/>
            <person name="Dvorak J."/>
        </authorList>
    </citation>
    <scope>NUCLEOTIDE SEQUENCE [LARGE SCALE GENOMIC DNA]</scope>
    <source>
        <strain evidence="1">cv. AL8/78</strain>
    </source>
</reference>
<dbReference type="EnsemblPlants" id="AET5Gv20722600.3">
    <property type="protein sequence ID" value="AET5Gv20722600.3"/>
    <property type="gene ID" value="AET5Gv20722600"/>
</dbReference>
<evidence type="ECO:0000313" key="1">
    <source>
        <dbReference type="EnsemblPlants" id="AET5Gv20722600.3"/>
    </source>
</evidence>
<accession>A0A453LDF7</accession>
<evidence type="ECO:0000313" key="2">
    <source>
        <dbReference type="Proteomes" id="UP000015105"/>
    </source>
</evidence>
<reference evidence="2" key="2">
    <citation type="journal article" date="2017" name="Nat. Plants">
        <title>The Aegilops tauschii genome reveals multiple impacts of transposons.</title>
        <authorList>
            <person name="Zhao G."/>
            <person name="Zou C."/>
            <person name="Li K."/>
            <person name="Wang K."/>
            <person name="Li T."/>
            <person name="Gao L."/>
            <person name="Zhang X."/>
            <person name="Wang H."/>
            <person name="Yang Z."/>
            <person name="Liu X."/>
            <person name="Jiang W."/>
            <person name="Mao L."/>
            <person name="Kong X."/>
            <person name="Jiao Y."/>
            <person name="Jia J."/>
        </authorList>
    </citation>
    <scope>NUCLEOTIDE SEQUENCE [LARGE SCALE GENOMIC DNA]</scope>
    <source>
        <strain evidence="2">cv. AL8/78</strain>
    </source>
</reference>
<sequence length="86" mass="9086">MTIYSRALSITGIDDRRYWNFIPNDESRGSVRLLISRKSGGLKSEGRLSSASQKVHTACSSVFILAGLSSGSVAGFTVPSTSMGGT</sequence>
<dbReference type="AlphaFoldDB" id="A0A453LDF7"/>
<proteinExistence type="predicted"/>
<dbReference type="Proteomes" id="UP000015105">
    <property type="component" value="Chromosome 5D"/>
</dbReference>
<reference evidence="2" key="1">
    <citation type="journal article" date="2014" name="Science">
        <title>Ancient hybridizations among the ancestral genomes of bread wheat.</title>
        <authorList>
            <consortium name="International Wheat Genome Sequencing Consortium,"/>
            <person name="Marcussen T."/>
            <person name="Sandve S.R."/>
            <person name="Heier L."/>
            <person name="Spannagl M."/>
            <person name="Pfeifer M."/>
            <person name="Jakobsen K.S."/>
            <person name="Wulff B.B."/>
            <person name="Steuernagel B."/>
            <person name="Mayer K.F."/>
            <person name="Olsen O.A."/>
        </authorList>
    </citation>
    <scope>NUCLEOTIDE SEQUENCE [LARGE SCALE GENOMIC DNA]</scope>
    <source>
        <strain evidence="2">cv. AL8/78</strain>
    </source>
</reference>
<reference evidence="1" key="4">
    <citation type="submission" date="2019-03" db="UniProtKB">
        <authorList>
            <consortium name="EnsemblPlants"/>
        </authorList>
    </citation>
    <scope>IDENTIFICATION</scope>
</reference>
<dbReference type="Gramene" id="AET5Gv20722600.3">
    <property type="protein sequence ID" value="AET5Gv20722600.3"/>
    <property type="gene ID" value="AET5Gv20722600"/>
</dbReference>
<name>A0A453LDF7_AEGTS</name>
<reference evidence="1" key="3">
    <citation type="journal article" date="2017" name="Nature">
        <title>Genome sequence of the progenitor of the wheat D genome Aegilops tauschii.</title>
        <authorList>
            <person name="Luo M.C."/>
            <person name="Gu Y.Q."/>
            <person name="Puiu D."/>
            <person name="Wang H."/>
            <person name="Twardziok S.O."/>
            <person name="Deal K.R."/>
            <person name="Huo N."/>
            <person name="Zhu T."/>
            <person name="Wang L."/>
            <person name="Wang Y."/>
            <person name="McGuire P.E."/>
            <person name="Liu S."/>
            <person name="Long H."/>
            <person name="Ramasamy R.K."/>
            <person name="Rodriguez J.C."/>
            <person name="Van S.L."/>
            <person name="Yuan L."/>
            <person name="Wang Z."/>
            <person name="Xia Z."/>
            <person name="Xiao L."/>
            <person name="Anderson O.D."/>
            <person name="Ouyang S."/>
            <person name="Liang Y."/>
            <person name="Zimin A.V."/>
            <person name="Pertea G."/>
            <person name="Qi P."/>
            <person name="Bennetzen J.L."/>
            <person name="Dai X."/>
            <person name="Dawson M.W."/>
            <person name="Muller H.G."/>
            <person name="Kugler K."/>
            <person name="Rivarola-Duarte L."/>
            <person name="Spannagl M."/>
            <person name="Mayer K.F.X."/>
            <person name="Lu F.H."/>
            <person name="Bevan M.W."/>
            <person name="Leroy P."/>
            <person name="Li P."/>
            <person name="You F.M."/>
            <person name="Sun Q."/>
            <person name="Liu Z."/>
            <person name="Lyons E."/>
            <person name="Wicker T."/>
            <person name="Salzberg S.L."/>
            <person name="Devos K.M."/>
            <person name="Dvorak J."/>
        </authorList>
    </citation>
    <scope>NUCLEOTIDE SEQUENCE [LARGE SCALE GENOMIC DNA]</scope>
    <source>
        <strain evidence="1">cv. AL8/78</strain>
    </source>
</reference>
<keyword evidence="2" id="KW-1185">Reference proteome</keyword>